<dbReference type="Pfam" id="PF08281">
    <property type="entry name" value="Sigma70_r4_2"/>
    <property type="match status" value="1"/>
</dbReference>
<dbReference type="EMBL" id="CP155447">
    <property type="protein sequence ID" value="XBH04036.1"/>
    <property type="molecule type" value="Genomic_DNA"/>
</dbReference>
<dbReference type="GO" id="GO:0003677">
    <property type="term" value="F:DNA binding"/>
    <property type="evidence" value="ECO:0007669"/>
    <property type="project" value="UniProtKB-KW"/>
</dbReference>
<evidence type="ECO:0000256" key="1">
    <source>
        <dbReference type="ARBA" id="ARBA00010641"/>
    </source>
</evidence>
<dbReference type="PANTHER" id="PTHR43133">
    <property type="entry name" value="RNA POLYMERASE ECF-TYPE SIGMA FACTO"/>
    <property type="match status" value="1"/>
</dbReference>
<reference evidence="7" key="1">
    <citation type="submission" date="2024-05" db="EMBL/GenBank/DDBJ databases">
        <title>Planctomycetes of the genus Singulisphaera possess chitinolytic capabilities.</title>
        <authorList>
            <person name="Ivanova A."/>
        </authorList>
    </citation>
    <scope>NUCLEOTIDE SEQUENCE</scope>
    <source>
        <strain evidence="7">Ch08T</strain>
    </source>
</reference>
<dbReference type="SUPFAM" id="SSF88946">
    <property type="entry name" value="Sigma2 domain of RNA polymerase sigma factors"/>
    <property type="match status" value="1"/>
</dbReference>
<dbReference type="CDD" id="cd06171">
    <property type="entry name" value="Sigma70_r4"/>
    <property type="match status" value="1"/>
</dbReference>
<dbReference type="InterPro" id="IPR039425">
    <property type="entry name" value="RNA_pol_sigma-70-like"/>
</dbReference>
<comment type="similarity">
    <text evidence="1">Belongs to the sigma-70 factor family. ECF subfamily.</text>
</comment>
<dbReference type="SUPFAM" id="SSF88659">
    <property type="entry name" value="Sigma3 and sigma4 domains of RNA polymerase sigma factors"/>
    <property type="match status" value="1"/>
</dbReference>
<evidence type="ECO:0000256" key="3">
    <source>
        <dbReference type="ARBA" id="ARBA00023082"/>
    </source>
</evidence>
<evidence type="ECO:0000259" key="6">
    <source>
        <dbReference type="Pfam" id="PF08281"/>
    </source>
</evidence>
<dbReference type="InterPro" id="IPR013249">
    <property type="entry name" value="RNA_pol_sigma70_r4_t2"/>
</dbReference>
<keyword evidence="3" id="KW-0731">Sigma factor</keyword>
<gene>
    <name evidence="7" type="ORF">V5E97_37915</name>
</gene>
<dbReference type="GO" id="GO:0006352">
    <property type="term" value="P:DNA-templated transcription initiation"/>
    <property type="evidence" value="ECO:0007669"/>
    <property type="project" value="InterPro"/>
</dbReference>
<feature type="domain" description="RNA polymerase sigma factor 70 region 4 type 2" evidence="6">
    <location>
        <begin position="141"/>
        <end position="193"/>
    </location>
</feature>
<name>A0AAU7CHA8_9BACT</name>
<evidence type="ECO:0000256" key="2">
    <source>
        <dbReference type="ARBA" id="ARBA00023015"/>
    </source>
</evidence>
<dbReference type="NCBIfam" id="TIGR02937">
    <property type="entry name" value="sigma70-ECF"/>
    <property type="match status" value="1"/>
</dbReference>
<evidence type="ECO:0000313" key="7">
    <source>
        <dbReference type="EMBL" id="XBH04036.1"/>
    </source>
</evidence>
<dbReference type="PANTHER" id="PTHR43133:SF8">
    <property type="entry name" value="RNA POLYMERASE SIGMA FACTOR HI_1459-RELATED"/>
    <property type="match status" value="1"/>
</dbReference>
<keyword evidence="4" id="KW-0238">DNA-binding</keyword>
<dbReference type="InterPro" id="IPR013325">
    <property type="entry name" value="RNA_pol_sigma_r2"/>
</dbReference>
<dbReference type="AlphaFoldDB" id="A0AAU7CHA8"/>
<evidence type="ECO:0000256" key="4">
    <source>
        <dbReference type="ARBA" id="ARBA00023125"/>
    </source>
</evidence>
<proteinExistence type="inferred from homology"/>
<keyword evidence="5" id="KW-0804">Transcription</keyword>
<accession>A0AAU7CHA8</accession>
<dbReference type="Gene3D" id="1.10.1740.10">
    <property type="match status" value="1"/>
</dbReference>
<sequence length="205" mass="23067">MSETDTLIQLACQGDEVAREQLLTCFRGRLRQMVAVRLDPRLAARFDPSDVVQEALLDAARNLTAYLAEPPLPFYPWLRQFAWNRLVELHRHHLLAQRRSVTCEQVGRLPLPDESTAYLANHLLDSGTSPSQGLIRDEMIQRVRDVLAAMAVHDQEVIALRYLEQLSVSEIAAVLGVSEGAVKSRHMRALLRLRVLLDGAHSESS</sequence>
<dbReference type="GO" id="GO:0016987">
    <property type="term" value="F:sigma factor activity"/>
    <property type="evidence" value="ECO:0007669"/>
    <property type="project" value="UniProtKB-KW"/>
</dbReference>
<keyword evidence="2" id="KW-0805">Transcription regulation</keyword>
<dbReference type="InterPro" id="IPR013324">
    <property type="entry name" value="RNA_pol_sigma_r3/r4-like"/>
</dbReference>
<dbReference type="InterPro" id="IPR036388">
    <property type="entry name" value="WH-like_DNA-bd_sf"/>
</dbReference>
<dbReference type="RefSeq" id="WP_406696781.1">
    <property type="nucleotide sequence ID" value="NZ_CP155447.1"/>
</dbReference>
<protein>
    <submittedName>
        <fullName evidence="7">Sigma-70 family RNA polymerase sigma factor</fullName>
    </submittedName>
</protein>
<organism evidence="7">
    <name type="scientific">Singulisphaera sp. Ch08</name>
    <dbReference type="NCBI Taxonomy" id="3120278"/>
    <lineage>
        <taxon>Bacteria</taxon>
        <taxon>Pseudomonadati</taxon>
        <taxon>Planctomycetota</taxon>
        <taxon>Planctomycetia</taxon>
        <taxon>Isosphaerales</taxon>
        <taxon>Isosphaeraceae</taxon>
        <taxon>Singulisphaera</taxon>
    </lineage>
</organism>
<evidence type="ECO:0000256" key="5">
    <source>
        <dbReference type="ARBA" id="ARBA00023163"/>
    </source>
</evidence>
<dbReference type="Gene3D" id="1.10.10.10">
    <property type="entry name" value="Winged helix-like DNA-binding domain superfamily/Winged helix DNA-binding domain"/>
    <property type="match status" value="1"/>
</dbReference>
<dbReference type="InterPro" id="IPR014284">
    <property type="entry name" value="RNA_pol_sigma-70_dom"/>
</dbReference>